<accession>A0ABN8Q9Q1</accession>
<name>A0ABN8Q9Q1_9CNID</name>
<evidence type="ECO:0000313" key="2">
    <source>
        <dbReference type="EMBL" id="CAH3159631.1"/>
    </source>
</evidence>
<evidence type="ECO:0000313" key="3">
    <source>
        <dbReference type="Proteomes" id="UP001159405"/>
    </source>
</evidence>
<comment type="caution">
    <text evidence="2">The sequence shown here is derived from an EMBL/GenBank/DDBJ whole genome shotgun (WGS) entry which is preliminary data.</text>
</comment>
<keyword evidence="3" id="KW-1185">Reference proteome</keyword>
<dbReference type="EMBL" id="CALNXK010000114">
    <property type="protein sequence ID" value="CAH3159631.1"/>
    <property type="molecule type" value="Genomic_DNA"/>
</dbReference>
<keyword evidence="1" id="KW-1133">Transmembrane helix</keyword>
<sequence length="300" mass="33166">RRVLYVIGVVAAFLCFAGSSATFTAIFVVFCSHCSRPNSLLVWLNGLAAVSLAAIGITILYFVIFGCREGDNTENDADVVISEIPAEDVEKSPAPVIPYNHIPHYSPFVQPSSRDLPDYFTTIQNSNGGDLPDYYNITPPCYEKALEMTRSGTAYCASPNTLLLWVHLVGAFLLFAIGMKTLVTITFSRGRQNTPPARVLISDARTGDLEDSPAILSTHRIPRRLLFVVNPLHNLVPRQNQATEDLSWRDLPDYFTALQNSNDARVGETHFNEAFCTEYVPTTPPPCYEEALEMTLIAIS</sequence>
<feature type="transmembrane region" description="Helical" evidence="1">
    <location>
        <begin position="162"/>
        <end position="183"/>
    </location>
</feature>
<feature type="transmembrane region" description="Helical" evidence="1">
    <location>
        <begin position="6"/>
        <end position="30"/>
    </location>
</feature>
<keyword evidence="1" id="KW-0472">Membrane</keyword>
<organism evidence="2 3">
    <name type="scientific">Porites lobata</name>
    <dbReference type="NCBI Taxonomy" id="104759"/>
    <lineage>
        <taxon>Eukaryota</taxon>
        <taxon>Metazoa</taxon>
        <taxon>Cnidaria</taxon>
        <taxon>Anthozoa</taxon>
        <taxon>Hexacorallia</taxon>
        <taxon>Scleractinia</taxon>
        <taxon>Fungiina</taxon>
        <taxon>Poritidae</taxon>
        <taxon>Porites</taxon>
    </lineage>
</organism>
<feature type="non-terminal residue" evidence="2">
    <location>
        <position position="300"/>
    </location>
</feature>
<dbReference type="Proteomes" id="UP001159405">
    <property type="component" value="Unassembled WGS sequence"/>
</dbReference>
<evidence type="ECO:0000256" key="1">
    <source>
        <dbReference type="SAM" id="Phobius"/>
    </source>
</evidence>
<keyword evidence="1" id="KW-0812">Transmembrane</keyword>
<reference evidence="2 3" key="1">
    <citation type="submission" date="2022-05" db="EMBL/GenBank/DDBJ databases">
        <authorList>
            <consortium name="Genoscope - CEA"/>
            <person name="William W."/>
        </authorList>
    </citation>
    <scope>NUCLEOTIDE SEQUENCE [LARGE SCALE GENOMIC DNA]</scope>
</reference>
<feature type="non-terminal residue" evidence="2">
    <location>
        <position position="1"/>
    </location>
</feature>
<feature type="transmembrane region" description="Helical" evidence="1">
    <location>
        <begin position="42"/>
        <end position="64"/>
    </location>
</feature>
<protein>
    <submittedName>
        <fullName evidence="2">Uncharacterized protein</fullName>
    </submittedName>
</protein>
<gene>
    <name evidence="2" type="ORF">PLOB_00003684</name>
</gene>
<proteinExistence type="predicted"/>